<comment type="caution">
    <text evidence="2">The sequence shown here is derived from an EMBL/GenBank/DDBJ whole genome shotgun (WGS) entry which is preliminary data.</text>
</comment>
<evidence type="ECO:0000259" key="1">
    <source>
        <dbReference type="Pfam" id="PF13360"/>
    </source>
</evidence>
<dbReference type="GO" id="GO:0016020">
    <property type="term" value="C:membrane"/>
    <property type="evidence" value="ECO:0007669"/>
    <property type="project" value="InterPro"/>
</dbReference>
<dbReference type="InterPro" id="IPR008969">
    <property type="entry name" value="CarboxyPept-like_regulatory"/>
</dbReference>
<proteinExistence type="predicted"/>
<gene>
    <name evidence="2" type="ORF">DENIS_1461</name>
</gene>
<evidence type="ECO:0000313" key="3">
    <source>
        <dbReference type="Proteomes" id="UP000288096"/>
    </source>
</evidence>
<dbReference type="InterPro" id="IPR052091">
    <property type="entry name" value="Beta-ala_Activ/Resist"/>
</dbReference>
<keyword evidence="3" id="KW-1185">Reference proteome</keyword>
<dbReference type="InterPro" id="IPR011047">
    <property type="entry name" value="Quinoprotein_ADH-like_sf"/>
</dbReference>
<evidence type="ECO:0000313" key="2">
    <source>
        <dbReference type="EMBL" id="GBC60504.1"/>
    </source>
</evidence>
<accession>A0A401FU77</accession>
<dbReference type="InterPro" id="IPR015943">
    <property type="entry name" value="WD40/YVTN_repeat-like_dom_sf"/>
</dbReference>
<dbReference type="PANTHER" id="PTHR44394">
    <property type="entry name" value="BETA-ALANINE-ACTIVATING ENZYME"/>
    <property type="match status" value="1"/>
</dbReference>
<dbReference type="PANTHER" id="PTHR44394:SF1">
    <property type="entry name" value="BETA-ALANINE-ACTIVATING ENZYME"/>
    <property type="match status" value="1"/>
</dbReference>
<dbReference type="AlphaFoldDB" id="A0A401FU77"/>
<dbReference type="EMBL" id="BEXT01000001">
    <property type="protein sequence ID" value="GBC60504.1"/>
    <property type="molecule type" value="Genomic_DNA"/>
</dbReference>
<dbReference type="GO" id="GO:0043041">
    <property type="term" value="P:amino acid activation for nonribosomal peptide biosynthetic process"/>
    <property type="evidence" value="ECO:0007669"/>
    <property type="project" value="TreeGrafter"/>
</dbReference>
<dbReference type="Proteomes" id="UP000288096">
    <property type="component" value="Unassembled WGS sequence"/>
</dbReference>
<dbReference type="InterPro" id="IPR018391">
    <property type="entry name" value="PQQ_b-propeller_rpt"/>
</dbReference>
<dbReference type="InterPro" id="IPR002372">
    <property type="entry name" value="PQQ_rpt_dom"/>
</dbReference>
<dbReference type="SUPFAM" id="SSF69304">
    <property type="entry name" value="Tricorn protease N-terminal domain"/>
    <property type="match status" value="1"/>
</dbReference>
<dbReference type="SUPFAM" id="SSF49464">
    <property type="entry name" value="Carboxypeptidase regulatory domain-like"/>
    <property type="match status" value="1"/>
</dbReference>
<dbReference type="InterPro" id="IPR013783">
    <property type="entry name" value="Ig-like_fold"/>
</dbReference>
<dbReference type="InterPro" id="IPR015919">
    <property type="entry name" value="Cadherin-like_sf"/>
</dbReference>
<dbReference type="Pfam" id="PF13620">
    <property type="entry name" value="CarboxypepD_reg"/>
    <property type="match status" value="1"/>
</dbReference>
<dbReference type="Gene3D" id="2.40.10.480">
    <property type="match status" value="2"/>
</dbReference>
<sequence>MAEKDEPTEEDEAAADEAILPAQPCLFTGYSHPIVKWRCKTGGAVRSSPVVGGNGTVYFGSDDGHFYALSPDGAIKWQLETGSRIASPAYSTNGFLCFGSEKGGLLALSPDGVVLWQFPVECPIRTAPAIGSDESVYVTPVGGTLYALSPAGKPRWHYDTGRHFLSSPAIGPDGIIYVGSDEGYLYAFYPDGRLKWSFQSGFYLLSSPVLNRAGELYVGSGHNHLLAITPKGEQKWQTGKGNHLVTRPAIGPDGTICAGSDNTYLFAVAPDGTRKWGLKTGDWITASPLSDALGVIYVGSWDHYFYAVTPEGKQKWRVETGGAIRTTPAISPDGTLYFGSDDGHLYAIGHPADRAVLFGQVTDTATGKPVSGAEITISGTAEAEQITATSPTGEYAFAPDAGTCAVRVSKPGYQPLSLSHSADAGAEAALNIGLPPIGPLEIPASPLPVSAPGEAYNARIPASGGTWPYIFSVAEENLPPGVVLDPRTGVLSGAPDEAGEFLFTAHLQDADGSVSRREFGIDVIGGLEITTPSPLPVGTVGAPYVLDLEATWGNQVYRFSPAEKKSLPPGLKLSKTGTLSGTPAKGGTFEFNVAVSDGKRKAEKALEMTVADRLVITTRYLHDGVSGIPYKMELGASGGGEEKHWSVSGLPPGLSFSEDEISGTPTEPADTVVEVALSDAAGRTARKAFPLEVARPLAVLPAPLPTGVKGVEYSGAIEIIGGIGPFRFSHKGKLPKGLSLNPETGVISGTPAEAVWTNILLTVEDSAAPVPQRVEGRNVAVRIDNPPAP</sequence>
<organism evidence="2 3">
    <name type="scientific">Desulfonema ishimotonii</name>
    <dbReference type="NCBI Taxonomy" id="45657"/>
    <lineage>
        <taxon>Bacteria</taxon>
        <taxon>Pseudomonadati</taxon>
        <taxon>Thermodesulfobacteriota</taxon>
        <taxon>Desulfobacteria</taxon>
        <taxon>Desulfobacterales</taxon>
        <taxon>Desulfococcaceae</taxon>
        <taxon>Desulfonema</taxon>
    </lineage>
</organism>
<protein>
    <recommendedName>
        <fullName evidence="1">Pyrrolo-quinoline quinone repeat domain-containing protein</fullName>
    </recommendedName>
</protein>
<dbReference type="Gene3D" id="2.60.40.1120">
    <property type="entry name" value="Carboxypeptidase-like, regulatory domain"/>
    <property type="match status" value="1"/>
</dbReference>
<dbReference type="GO" id="GO:0005509">
    <property type="term" value="F:calcium ion binding"/>
    <property type="evidence" value="ECO:0007669"/>
    <property type="project" value="InterPro"/>
</dbReference>
<feature type="domain" description="Pyrrolo-quinoline quinone repeat" evidence="1">
    <location>
        <begin position="102"/>
        <end position="269"/>
    </location>
</feature>
<name>A0A401FU77_9BACT</name>
<dbReference type="Gene3D" id="2.40.128.630">
    <property type="match status" value="1"/>
</dbReference>
<reference evidence="3" key="2">
    <citation type="submission" date="2019-01" db="EMBL/GenBank/DDBJ databases">
        <title>Genome sequence of Desulfonema ishimotonii strain Tokyo 01.</title>
        <authorList>
            <person name="Fukui M."/>
        </authorList>
    </citation>
    <scope>NUCLEOTIDE SEQUENCE [LARGE SCALE GENOMIC DNA]</scope>
    <source>
        <strain evidence="3">Tokyo 01</strain>
    </source>
</reference>
<dbReference type="SUPFAM" id="SSF49313">
    <property type="entry name" value="Cadherin-like"/>
    <property type="match status" value="1"/>
</dbReference>
<dbReference type="Gene3D" id="2.130.10.10">
    <property type="entry name" value="YVTN repeat-like/Quinoprotein amine dehydrogenase"/>
    <property type="match status" value="1"/>
</dbReference>
<dbReference type="Pfam" id="PF13360">
    <property type="entry name" value="PQQ_2"/>
    <property type="match status" value="1"/>
</dbReference>
<dbReference type="Gene3D" id="2.60.40.10">
    <property type="entry name" value="Immunoglobulins"/>
    <property type="match status" value="4"/>
</dbReference>
<dbReference type="SUPFAM" id="SSF50998">
    <property type="entry name" value="Quinoprotein alcohol dehydrogenase-like"/>
    <property type="match status" value="1"/>
</dbReference>
<dbReference type="SMART" id="SM00564">
    <property type="entry name" value="PQQ"/>
    <property type="match status" value="8"/>
</dbReference>
<dbReference type="Pfam" id="PF05345">
    <property type="entry name" value="He_PIG"/>
    <property type="match status" value="3"/>
</dbReference>
<reference evidence="3" key="1">
    <citation type="submission" date="2017-11" db="EMBL/GenBank/DDBJ databases">
        <authorList>
            <person name="Watanabe M."/>
            <person name="Kojima H."/>
        </authorList>
    </citation>
    <scope>NUCLEOTIDE SEQUENCE [LARGE SCALE GENOMIC DNA]</scope>
    <source>
        <strain evidence="3">Tokyo 01</strain>
    </source>
</reference>